<feature type="compositionally biased region" description="Polar residues" evidence="1">
    <location>
        <begin position="1"/>
        <end position="10"/>
    </location>
</feature>
<accession>A0A553PSJ6</accession>
<dbReference type="AlphaFoldDB" id="A0A553PSJ6"/>
<proteinExistence type="predicted"/>
<dbReference type="Proteomes" id="UP000318571">
    <property type="component" value="Chromosome 12"/>
</dbReference>
<comment type="caution">
    <text evidence="3">The sequence shown here is derived from an EMBL/GenBank/DDBJ whole genome shotgun (WGS) entry which is preliminary data.</text>
</comment>
<feature type="transmembrane region" description="Helical" evidence="2">
    <location>
        <begin position="259"/>
        <end position="278"/>
    </location>
</feature>
<keyword evidence="2" id="KW-0472">Membrane</keyword>
<dbReference type="EMBL" id="VCGU01000001">
    <property type="protein sequence ID" value="TRY80659.1"/>
    <property type="molecule type" value="Genomic_DNA"/>
</dbReference>
<feature type="transmembrane region" description="Helical" evidence="2">
    <location>
        <begin position="476"/>
        <end position="496"/>
    </location>
</feature>
<evidence type="ECO:0000256" key="1">
    <source>
        <dbReference type="SAM" id="MobiDB-lite"/>
    </source>
</evidence>
<organism evidence="3 4">
    <name type="scientific">Tigriopus californicus</name>
    <name type="common">Marine copepod</name>
    <dbReference type="NCBI Taxonomy" id="6832"/>
    <lineage>
        <taxon>Eukaryota</taxon>
        <taxon>Metazoa</taxon>
        <taxon>Ecdysozoa</taxon>
        <taxon>Arthropoda</taxon>
        <taxon>Crustacea</taxon>
        <taxon>Multicrustacea</taxon>
        <taxon>Hexanauplia</taxon>
        <taxon>Copepoda</taxon>
        <taxon>Harpacticoida</taxon>
        <taxon>Harpacticidae</taxon>
        <taxon>Tigriopus</taxon>
    </lineage>
</organism>
<sequence length="526" mass="56118">MPVNDSNQAPAPQPEALPHPESLVEASDQSDMIQMDLTNSESKALPSLNYDYYEYYYDFASKAPPAASAKLDKATDTPLSTSFGTSIGQGVKASSAIYGKQNQGSTQASTKLAQRRRMALLRQQLQQRLALQKQRQQQLLQKQHFGFDSGLDTQDYYDVMLEDPSATSLGNRQGLGVAGSLGKKNQGKLNLVGTRRFAQGSADFGDFSDLSGFGGGSSGLGSFDARIIVLKKKKNSDDDGMFGGLTDIFGDLDIDYETFALILGAAGALAAYVLYTVILDAGKRSFGRVLIDDGPSFLSQLSDHLWSETYTDKSSVNQAPNLIMNGIVNFITHLSQTAGQGRSSQAGAASTDVEAAASSGYGHSGYGGGGHFVYADEEEECETGLNPFLLAATAAIAAGAAFLIFNQVTTGGKKKRSIADVFSSTLELMSKIFGNEGPISSGSEDHSVAYGNLAPIDDSHIKYVQSYEYDCSTGGINPLLALATLGITLAATYILFTQVTGRRRRRDLSFIAIIGFESQGKVPLLI</sequence>
<feature type="region of interest" description="Disordered" evidence="1">
    <location>
        <begin position="1"/>
        <end position="29"/>
    </location>
</feature>
<name>A0A553PSJ6_TIGCA</name>
<reference evidence="3 4" key="1">
    <citation type="journal article" date="2018" name="Nat. Ecol. Evol.">
        <title>Genomic signatures of mitonuclear coevolution across populations of Tigriopus californicus.</title>
        <authorList>
            <person name="Barreto F.S."/>
            <person name="Watson E.T."/>
            <person name="Lima T.G."/>
            <person name="Willett C.S."/>
            <person name="Edmands S."/>
            <person name="Li W."/>
            <person name="Burton R.S."/>
        </authorList>
    </citation>
    <scope>NUCLEOTIDE SEQUENCE [LARGE SCALE GENOMIC DNA]</scope>
    <source>
        <strain evidence="3 4">San Diego</strain>
    </source>
</reference>
<protein>
    <submittedName>
        <fullName evidence="3">Uncharacterized protein</fullName>
    </submittedName>
</protein>
<evidence type="ECO:0000313" key="4">
    <source>
        <dbReference type="Proteomes" id="UP000318571"/>
    </source>
</evidence>
<evidence type="ECO:0000313" key="3">
    <source>
        <dbReference type="EMBL" id="TRY80659.1"/>
    </source>
</evidence>
<keyword evidence="2" id="KW-0812">Transmembrane</keyword>
<keyword evidence="4" id="KW-1185">Reference proteome</keyword>
<evidence type="ECO:0000256" key="2">
    <source>
        <dbReference type="SAM" id="Phobius"/>
    </source>
</evidence>
<keyword evidence="2" id="KW-1133">Transmembrane helix</keyword>
<gene>
    <name evidence="3" type="ORF">TCAL_16766</name>
</gene>
<feature type="transmembrane region" description="Helical" evidence="2">
    <location>
        <begin position="388"/>
        <end position="405"/>
    </location>
</feature>